<dbReference type="AlphaFoldDB" id="L0EL80"/>
<dbReference type="EMBL" id="CP003256">
    <property type="protein sequence ID" value="AGA60045.1"/>
    <property type="molecule type" value="Genomic_DNA"/>
</dbReference>
<dbReference type="HOGENOM" id="CLU_711586_0_0_9"/>
<keyword evidence="1" id="KW-0614">Plasmid</keyword>
<gene>
    <name evidence="1" type="ordered locus">Theco_4043</name>
</gene>
<sequence>MRFRVDGKIYDFNLLDEEHHDLLLRQWHKSFAVECLCNGENHSPNPLLYVKQVNDGLFLANYPSNSKNNILHDFKCRYNRFGYRSILGEKGIKVRENEISCRLDLDPPFEHERKISKQPASAKLPTHREIRERPEPRTKLKSLFLTMLQEYKVSEYRPGGRRNISKRLYKIAEIIVVNKMRLQDILYVASFAGRWPRIDKHFFIIGWGNRKIRAKPHPTNPKLVRLPLFSVDDPKILVAEVTILKNVYDRCDHGESNVNTGYYLLFRGPVGKMDTRTVDRQLCFVPAEEKTRIPVENEWEEQLIRLLFEQKRHFEKPLIGNVTELFLDAKPNIILHDTDPKTIIEVVDTDQNNSYLQRKQEAYTEKGFRFIAWSGERKEGIQGWNILS</sequence>
<dbReference type="RefSeq" id="WP_015256757.1">
    <property type="nucleotide sequence ID" value="NC_019898.1"/>
</dbReference>
<dbReference type="Proteomes" id="UP000010795">
    <property type="component" value="Plasmid pTHECO01"/>
</dbReference>
<keyword evidence="2" id="KW-1185">Reference proteome</keyword>
<name>L0EL80_THECK</name>
<protein>
    <submittedName>
        <fullName evidence="1">Uncharacterized protein</fullName>
    </submittedName>
</protein>
<dbReference type="OrthoDB" id="2678721at2"/>
<accession>L0EL80</accession>
<organism evidence="1 2">
    <name type="scientific">Thermobacillus composti (strain DSM 18247 / JCM 13945 / KWC4)</name>
    <dbReference type="NCBI Taxonomy" id="717605"/>
    <lineage>
        <taxon>Bacteria</taxon>
        <taxon>Bacillati</taxon>
        <taxon>Bacillota</taxon>
        <taxon>Bacilli</taxon>
        <taxon>Bacillales</taxon>
        <taxon>Paenibacillaceae</taxon>
        <taxon>Thermobacillus</taxon>
    </lineage>
</organism>
<evidence type="ECO:0000313" key="1">
    <source>
        <dbReference type="EMBL" id="AGA60045.1"/>
    </source>
</evidence>
<dbReference type="eggNOG" id="ENOG5030BBT">
    <property type="taxonomic scope" value="Bacteria"/>
</dbReference>
<evidence type="ECO:0000313" key="2">
    <source>
        <dbReference type="Proteomes" id="UP000010795"/>
    </source>
</evidence>
<reference evidence="2" key="1">
    <citation type="submission" date="2012-01" db="EMBL/GenBank/DDBJ databases">
        <title>Complete sequence of plasmid of Thermobacillus composti KWC4.</title>
        <authorList>
            <person name="Lucas S."/>
            <person name="Han J."/>
            <person name="Lapidus A."/>
            <person name="Cheng J.-F."/>
            <person name="Goodwin L."/>
            <person name="Pitluck S."/>
            <person name="Peters L."/>
            <person name="Ovchinnikova G."/>
            <person name="Teshima H."/>
            <person name="Detter J.C."/>
            <person name="Han C."/>
            <person name="Tapia R."/>
            <person name="Land M."/>
            <person name="Hauser L."/>
            <person name="Kyrpides N."/>
            <person name="Ivanova N."/>
            <person name="Pagani I."/>
            <person name="Anderson I."/>
            <person name="Woyke T."/>
        </authorList>
    </citation>
    <scope>NUCLEOTIDE SEQUENCE [LARGE SCALE GENOMIC DNA]</scope>
    <source>
        <strain evidence="2">DSM 18247 / JCM 13945 / KWC4</strain>
        <plasmid evidence="2">Plasmid pTHECO01</plasmid>
    </source>
</reference>
<geneLocation type="plasmid" evidence="1 2">
    <name>pTHECO01</name>
</geneLocation>
<proteinExistence type="predicted"/>
<dbReference type="KEGG" id="tco:Theco_4043"/>